<sequence length="232" mass="25865">MKKMLLISACTAMLLNAAEQNLEVGFVNTNGNTKTTNLNAKYILKNSFSDIDYTFDIGTFSSKAEGETTAENYFANLNVEEEISNGWLGYAKLGWEKDRFRGFEGRYTAGLGVGKILLEDETQKLDIKIGLSYNHDHFTNDLGSSSYGALNESINYTNKLSETSDFYASVSSWQNLDDISDDYEVKSIAGVKYRLSTNLSLNAEINVDYDALPVPDTEKTDTKTIVKLSYSF</sequence>
<dbReference type="AlphaFoldDB" id="A0A6S6T0Y7"/>
<dbReference type="InterPro" id="IPR007433">
    <property type="entry name" value="DUF481"/>
</dbReference>
<keyword evidence="1" id="KW-0732">Signal</keyword>
<feature type="chain" id="PRO_5028289463" description="DUF481 domain-containing protein" evidence="1">
    <location>
        <begin position="18"/>
        <end position="232"/>
    </location>
</feature>
<organism evidence="2">
    <name type="scientific">uncultured Campylobacterales bacterium</name>
    <dbReference type="NCBI Taxonomy" id="352960"/>
    <lineage>
        <taxon>Bacteria</taxon>
        <taxon>Pseudomonadati</taxon>
        <taxon>Campylobacterota</taxon>
        <taxon>Epsilonproteobacteria</taxon>
        <taxon>Campylobacterales</taxon>
        <taxon>environmental samples</taxon>
    </lineage>
</organism>
<name>A0A6S6T0Y7_9BACT</name>
<accession>A0A6S6T0Y7</accession>
<proteinExistence type="predicted"/>
<protein>
    <recommendedName>
        <fullName evidence="3">DUF481 domain-containing protein</fullName>
    </recommendedName>
</protein>
<dbReference type="EMBL" id="CACVAW010000032">
    <property type="protein sequence ID" value="CAA6808495.1"/>
    <property type="molecule type" value="Genomic_DNA"/>
</dbReference>
<reference evidence="2" key="1">
    <citation type="submission" date="2020-01" db="EMBL/GenBank/DDBJ databases">
        <authorList>
            <person name="Meier V. D."/>
            <person name="Meier V D."/>
        </authorList>
    </citation>
    <scope>NUCLEOTIDE SEQUENCE</scope>
    <source>
        <strain evidence="2">HLG_WM_MAG_12</strain>
    </source>
</reference>
<dbReference type="Pfam" id="PF04338">
    <property type="entry name" value="DUF481"/>
    <property type="match status" value="1"/>
</dbReference>
<evidence type="ECO:0008006" key="3">
    <source>
        <dbReference type="Google" id="ProtNLM"/>
    </source>
</evidence>
<evidence type="ECO:0000256" key="1">
    <source>
        <dbReference type="SAM" id="SignalP"/>
    </source>
</evidence>
<evidence type="ECO:0000313" key="2">
    <source>
        <dbReference type="EMBL" id="CAA6808495.1"/>
    </source>
</evidence>
<feature type="signal peptide" evidence="1">
    <location>
        <begin position="1"/>
        <end position="17"/>
    </location>
</feature>
<gene>
    <name evidence="2" type="ORF">HELGO_WM16322</name>
</gene>